<evidence type="ECO:0000313" key="6">
    <source>
        <dbReference type="EMBL" id="CUP15309.1"/>
    </source>
</evidence>
<sequence length="202" mass="22484">MNEKARKYVDMFREVKVASAATVDKEGHPHSRIINIMIAADEGMYIVTSKGKPFYEQLIQSGEIALSAMCPDCQSLKFTGKVKLADKAWLNKVFEDNPGMNEVYPGNTRNILDAFLIYEGCGEWFDLLHHPVSREAFAYGREVEKAGFFIKETCIGCGSCTYVCPQNCITEGSPYRIDPVHCLHCGACMETCPADAVKKLHG</sequence>
<evidence type="ECO:0000256" key="4">
    <source>
        <dbReference type="ARBA" id="ARBA00023014"/>
    </source>
</evidence>
<dbReference type="InterPro" id="IPR011576">
    <property type="entry name" value="Pyridox_Oxase_N"/>
</dbReference>
<dbReference type="RefSeq" id="WP_050641615.1">
    <property type="nucleotide sequence ID" value="NZ_CABKUE010000009.1"/>
</dbReference>
<evidence type="ECO:0000256" key="3">
    <source>
        <dbReference type="ARBA" id="ARBA00023004"/>
    </source>
</evidence>
<evidence type="ECO:0000256" key="1">
    <source>
        <dbReference type="ARBA" id="ARBA00022485"/>
    </source>
</evidence>
<dbReference type="STRING" id="39482.ERS852491_04404"/>
<dbReference type="InterPro" id="IPR012349">
    <property type="entry name" value="Split_barrel_FMN-bd"/>
</dbReference>
<dbReference type="InterPro" id="IPR050294">
    <property type="entry name" value="RnfB_subfamily"/>
</dbReference>
<keyword evidence="2" id="KW-0479">Metal-binding</keyword>
<proteinExistence type="predicted"/>
<dbReference type="Pfam" id="PF01243">
    <property type="entry name" value="PNPOx_N"/>
    <property type="match status" value="1"/>
</dbReference>
<dbReference type="PROSITE" id="PS00198">
    <property type="entry name" value="4FE4S_FER_1"/>
    <property type="match status" value="2"/>
</dbReference>
<dbReference type="Proteomes" id="UP000095544">
    <property type="component" value="Unassembled WGS sequence"/>
</dbReference>
<keyword evidence="4" id="KW-0411">Iron-sulfur</keyword>
<dbReference type="Gene3D" id="3.30.70.20">
    <property type="match status" value="1"/>
</dbReference>
<keyword evidence="1" id="KW-0004">4Fe-4S</keyword>
<gene>
    <name evidence="6" type="ORF">ERS852491_04404</name>
</gene>
<evidence type="ECO:0000256" key="2">
    <source>
        <dbReference type="ARBA" id="ARBA00022723"/>
    </source>
</evidence>
<dbReference type="PANTHER" id="PTHR42859:SF2">
    <property type="entry name" value="FERREDOXIN"/>
    <property type="match status" value="1"/>
</dbReference>
<reference evidence="6 7" key="1">
    <citation type="submission" date="2015-09" db="EMBL/GenBank/DDBJ databases">
        <authorList>
            <consortium name="Pathogen Informatics"/>
        </authorList>
    </citation>
    <scope>NUCLEOTIDE SEQUENCE [LARGE SCALE GENOMIC DNA]</scope>
    <source>
        <strain evidence="6 7">2789STDY5834876</strain>
    </source>
</reference>
<feature type="domain" description="4Fe-4S ferredoxin-type" evidence="5">
    <location>
        <begin position="145"/>
        <end position="170"/>
    </location>
</feature>
<evidence type="ECO:0000259" key="5">
    <source>
        <dbReference type="PROSITE" id="PS51379"/>
    </source>
</evidence>
<dbReference type="SUPFAM" id="SSF50475">
    <property type="entry name" value="FMN-binding split barrel"/>
    <property type="match status" value="1"/>
</dbReference>
<dbReference type="AlphaFoldDB" id="A0A174L164"/>
<dbReference type="PROSITE" id="PS51379">
    <property type="entry name" value="4FE4S_FER_2"/>
    <property type="match status" value="2"/>
</dbReference>
<dbReference type="InterPro" id="IPR017896">
    <property type="entry name" value="4Fe4S_Fe-S-bd"/>
</dbReference>
<organism evidence="6 7">
    <name type="scientific">Faecalicatena contorta</name>
    <dbReference type="NCBI Taxonomy" id="39482"/>
    <lineage>
        <taxon>Bacteria</taxon>
        <taxon>Bacillati</taxon>
        <taxon>Bacillota</taxon>
        <taxon>Clostridia</taxon>
        <taxon>Lachnospirales</taxon>
        <taxon>Lachnospiraceae</taxon>
        <taxon>Faecalicatena</taxon>
    </lineage>
</organism>
<dbReference type="GO" id="GO:0051539">
    <property type="term" value="F:4 iron, 4 sulfur cluster binding"/>
    <property type="evidence" value="ECO:0007669"/>
    <property type="project" value="UniProtKB-KW"/>
</dbReference>
<keyword evidence="3" id="KW-0408">Iron</keyword>
<dbReference type="PANTHER" id="PTHR42859">
    <property type="entry name" value="OXIDOREDUCTASE"/>
    <property type="match status" value="1"/>
</dbReference>
<dbReference type="SUPFAM" id="SSF54862">
    <property type="entry name" value="4Fe-4S ferredoxins"/>
    <property type="match status" value="1"/>
</dbReference>
<dbReference type="Gene3D" id="2.30.110.10">
    <property type="entry name" value="Electron Transport, Fmn-binding Protein, Chain A"/>
    <property type="match status" value="1"/>
</dbReference>
<dbReference type="Pfam" id="PF12838">
    <property type="entry name" value="Fer4_7"/>
    <property type="match status" value="1"/>
</dbReference>
<accession>A0A174L164</accession>
<dbReference type="OrthoDB" id="9794954at2"/>
<protein>
    <submittedName>
        <fullName evidence="6">Ferredoxin</fullName>
    </submittedName>
</protein>
<feature type="domain" description="4Fe-4S ferredoxin-type" evidence="5">
    <location>
        <begin position="173"/>
        <end position="202"/>
    </location>
</feature>
<dbReference type="EMBL" id="CYZU01000061">
    <property type="protein sequence ID" value="CUP15309.1"/>
    <property type="molecule type" value="Genomic_DNA"/>
</dbReference>
<dbReference type="GO" id="GO:0046872">
    <property type="term" value="F:metal ion binding"/>
    <property type="evidence" value="ECO:0007669"/>
    <property type="project" value="UniProtKB-KW"/>
</dbReference>
<evidence type="ECO:0000313" key="7">
    <source>
        <dbReference type="Proteomes" id="UP000095544"/>
    </source>
</evidence>
<name>A0A174L164_9FIRM</name>
<dbReference type="InterPro" id="IPR017900">
    <property type="entry name" value="4Fe4S_Fe_S_CS"/>
</dbReference>